<reference evidence="8" key="3">
    <citation type="submission" date="2019-09" db="EMBL/GenBank/DDBJ databases">
        <title>Co-occurence of chitin degradation, pigmentation and bioactivity in marine Pseudoalteromonas.</title>
        <authorList>
            <person name="Sonnenschein E.C."/>
            <person name="Bech P.K."/>
        </authorList>
    </citation>
    <scope>NUCLEOTIDE SEQUENCE</scope>
    <source>
        <strain evidence="8">S2231</strain>
    </source>
</reference>
<evidence type="ECO:0000313" key="8">
    <source>
        <dbReference type="EMBL" id="TMP58445.1"/>
    </source>
</evidence>
<dbReference type="OrthoDB" id="9790784at2"/>
<dbReference type="InterPro" id="IPR015500">
    <property type="entry name" value="Peptidase_S8_subtilisin-rel"/>
</dbReference>
<dbReference type="SUPFAM" id="SSF52743">
    <property type="entry name" value="Subtilisin-like"/>
    <property type="match status" value="1"/>
</dbReference>
<dbReference type="CDD" id="cd12215">
    <property type="entry name" value="ChiC_BD"/>
    <property type="match status" value="1"/>
</dbReference>
<evidence type="ECO:0000313" key="10">
    <source>
        <dbReference type="Proteomes" id="UP000307706"/>
    </source>
</evidence>
<comment type="caution">
    <text evidence="8">The sequence shown here is derived from an EMBL/GenBank/DDBJ whole genome shotgun (WGS) entry which is preliminary data.</text>
</comment>
<evidence type="ECO:0000256" key="3">
    <source>
        <dbReference type="ARBA" id="ARBA00022801"/>
    </source>
</evidence>
<dbReference type="PANTHER" id="PTHR43806">
    <property type="entry name" value="PEPTIDASE S8"/>
    <property type="match status" value="1"/>
</dbReference>
<evidence type="ECO:0000313" key="9">
    <source>
        <dbReference type="Proteomes" id="UP000305730"/>
    </source>
</evidence>
<evidence type="ECO:0000256" key="2">
    <source>
        <dbReference type="ARBA" id="ARBA00022670"/>
    </source>
</evidence>
<dbReference type="GO" id="GO:0006508">
    <property type="term" value="P:proteolysis"/>
    <property type="evidence" value="ECO:0007669"/>
    <property type="project" value="UniProtKB-KW"/>
</dbReference>
<feature type="active site" description="Charge relay system" evidence="5">
    <location>
        <position position="161"/>
    </location>
</feature>
<proteinExistence type="inferred from homology"/>
<dbReference type="InterPro" id="IPR022398">
    <property type="entry name" value="Peptidase_S8_His-AS"/>
</dbReference>
<feature type="domain" description="Peptidase S8/S53" evidence="6">
    <location>
        <begin position="155"/>
        <end position="382"/>
    </location>
</feature>
<gene>
    <name evidence="8" type="ORF">CWB96_12215</name>
    <name evidence="7" type="ORF">CWB97_10190</name>
</gene>
<keyword evidence="4 5" id="KW-0720">Serine protease</keyword>
<dbReference type="PROSITE" id="PS51892">
    <property type="entry name" value="SUBTILASE"/>
    <property type="match status" value="1"/>
</dbReference>
<dbReference type="Gene3D" id="3.40.50.200">
    <property type="entry name" value="Peptidase S8/S53 domain"/>
    <property type="match status" value="2"/>
</dbReference>
<sequence>MEPLAFFSFYKSIVTYLGELMKKQSIKSTNYLVIILLSLASFCVYSDESPDGKEYLVQFKSGQVNNDLLQSLEVMWSRGEVTFAKGTLTQAQLNVLKITSDVIIEENHNLSLNGGSLKYVSINSENAEALQYSELEPYWLRATAIDKLPHVAHSIPICIIDSGLDASHPDLPKSITGYHSNYAGFWDQDAFSHGTHITGIIAAQENGIGIKGALSDAIPSLHISKLIKTANGANSTIWGSSLIEAIEVCASIGAKVINMSLSGEHYSRVMMEVIDRLSYDKGIIFVGAAGNHGSVSGKLNPSHQDALHYPASYHNVLSVGALNDGGSVAGFSPINNKIDFVTPGTQIVSTANRYHFAIQSVEMETQQGYASIPYTQIDTGTSKPPEQLVMNGSCKYTLTDKDLSDMLAVGELSDMTSLALKSVERGCKESGGELVIIDYPNPESFRLYGLPLHTEFPTILMHANSELLTTNTKMKLVSFNDSYVIGAGTSQATAIMTGGIAKLWSQNQQWTRDEIINALKQTSLDLGTAGKDSQYGYGLPDFTKAYHYLLSGQAPPCPQNWYSNKAYVKGDTVVYNGKVFVSGYWSKGEVPTLNSTKWVNDGYCDSSTSSPQEMNGDAFHLMNLTGLETDDSEYSCKGLTLGCGA</sequence>
<reference evidence="8 10" key="1">
    <citation type="submission" date="2017-12" db="EMBL/GenBank/DDBJ databases">
        <authorList>
            <person name="Paulsen S."/>
            <person name="Gram L.K."/>
        </authorList>
    </citation>
    <scope>NUCLEOTIDE SEQUENCE [LARGE SCALE GENOMIC DNA]</scope>
    <source>
        <strain evidence="8 10">S2231</strain>
        <strain evidence="7">S2233</strain>
    </source>
</reference>
<dbReference type="GO" id="GO:0005615">
    <property type="term" value="C:extracellular space"/>
    <property type="evidence" value="ECO:0007669"/>
    <property type="project" value="TreeGrafter"/>
</dbReference>
<evidence type="ECO:0000256" key="5">
    <source>
        <dbReference type="PROSITE-ProRule" id="PRU01240"/>
    </source>
</evidence>
<dbReference type="GO" id="GO:0005975">
    <property type="term" value="P:carbohydrate metabolic process"/>
    <property type="evidence" value="ECO:0007669"/>
    <property type="project" value="InterPro"/>
</dbReference>
<dbReference type="InterPro" id="IPR036852">
    <property type="entry name" value="Peptidase_S8/S53_dom_sf"/>
</dbReference>
<evidence type="ECO:0000256" key="4">
    <source>
        <dbReference type="ARBA" id="ARBA00022825"/>
    </source>
</evidence>
<dbReference type="Pfam" id="PF00082">
    <property type="entry name" value="Peptidase_S8"/>
    <property type="match status" value="2"/>
</dbReference>
<organism evidence="8 10">
    <name type="scientific">Pseudoalteromonas citrea</name>
    <dbReference type="NCBI Taxonomy" id="43655"/>
    <lineage>
        <taxon>Bacteria</taxon>
        <taxon>Pseudomonadati</taxon>
        <taxon>Pseudomonadota</taxon>
        <taxon>Gammaproteobacteria</taxon>
        <taxon>Alteromonadales</taxon>
        <taxon>Pseudoalteromonadaceae</taxon>
        <taxon>Pseudoalteromonas</taxon>
    </lineage>
</organism>
<feature type="active site" description="Charge relay system" evidence="5">
    <location>
        <position position="193"/>
    </location>
</feature>
<dbReference type="PRINTS" id="PR00723">
    <property type="entry name" value="SUBTILISIN"/>
</dbReference>
<dbReference type="GO" id="GO:0004252">
    <property type="term" value="F:serine-type endopeptidase activity"/>
    <property type="evidence" value="ECO:0007669"/>
    <property type="project" value="UniProtKB-UniRule"/>
</dbReference>
<dbReference type="GO" id="GO:0030246">
    <property type="term" value="F:carbohydrate binding"/>
    <property type="evidence" value="ECO:0007669"/>
    <property type="project" value="InterPro"/>
</dbReference>
<keyword evidence="3 5" id="KW-0378">Hydrolase</keyword>
<dbReference type="SUPFAM" id="SSF51055">
    <property type="entry name" value="Carbohydrate binding domain"/>
    <property type="match status" value="1"/>
</dbReference>
<dbReference type="PANTHER" id="PTHR43806:SF11">
    <property type="entry name" value="CEREVISIN-RELATED"/>
    <property type="match status" value="1"/>
</dbReference>
<dbReference type="InterPro" id="IPR050131">
    <property type="entry name" value="Peptidase_S8_subtilisin-like"/>
</dbReference>
<dbReference type="EMBL" id="PNCL01000057">
    <property type="protein sequence ID" value="TMP58445.1"/>
    <property type="molecule type" value="Genomic_DNA"/>
</dbReference>
<comment type="similarity">
    <text evidence="1 5">Belongs to the peptidase S8 family.</text>
</comment>
<feature type="domain" description="Peptidase S8/S53" evidence="6">
    <location>
        <begin position="457"/>
        <end position="538"/>
    </location>
</feature>
<dbReference type="PROSITE" id="PS00137">
    <property type="entry name" value="SUBTILASE_HIS"/>
    <property type="match status" value="1"/>
</dbReference>
<dbReference type="AlphaFoldDB" id="A0A5S3XQD3"/>
<evidence type="ECO:0000313" key="7">
    <source>
        <dbReference type="EMBL" id="TMP42992.1"/>
    </source>
</evidence>
<feature type="active site" description="Charge relay system" evidence="5">
    <location>
        <position position="490"/>
    </location>
</feature>
<keyword evidence="9" id="KW-1185">Reference proteome</keyword>
<reference evidence="9 10" key="2">
    <citation type="submission" date="2019-06" db="EMBL/GenBank/DDBJ databases">
        <title>Co-occurence of chitin degradation, pigmentation and bioactivity in marine Pseudoalteromonas.</title>
        <authorList>
            <person name="Sonnenschein E.C."/>
            <person name="Bech P.K."/>
        </authorList>
    </citation>
    <scope>NUCLEOTIDE SEQUENCE [LARGE SCALE GENOMIC DNA]</scope>
    <source>
        <strain evidence="10">S2231</strain>
        <strain evidence="7 9">S2233</strain>
    </source>
</reference>
<dbReference type="InterPro" id="IPR000209">
    <property type="entry name" value="Peptidase_S8/S53_dom"/>
</dbReference>
<dbReference type="Proteomes" id="UP000305730">
    <property type="component" value="Unassembled WGS sequence"/>
</dbReference>
<dbReference type="GO" id="GO:0004553">
    <property type="term" value="F:hydrolase activity, hydrolyzing O-glycosyl compounds"/>
    <property type="evidence" value="ECO:0007669"/>
    <property type="project" value="InterPro"/>
</dbReference>
<protein>
    <recommendedName>
        <fullName evidence="6">Peptidase S8/S53 domain-containing protein</fullName>
    </recommendedName>
</protein>
<dbReference type="EMBL" id="PNCK01000035">
    <property type="protein sequence ID" value="TMP42992.1"/>
    <property type="molecule type" value="Genomic_DNA"/>
</dbReference>
<keyword evidence="2 5" id="KW-0645">Protease</keyword>
<accession>A0A5S3XQD3</accession>
<dbReference type="Gene3D" id="2.10.10.20">
    <property type="entry name" value="Carbohydrate-binding module superfamily 5/12"/>
    <property type="match status" value="1"/>
</dbReference>
<name>A0A5S3XQD3_9GAMM</name>
<dbReference type="InterPro" id="IPR036573">
    <property type="entry name" value="CBM_sf_5/12"/>
</dbReference>
<dbReference type="Proteomes" id="UP000307706">
    <property type="component" value="Unassembled WGS sequence"/>
</dbReference>
<evidence type="ECO:0000256" key="1">
    <source>
        <dbReference type="ARBA" id="ARBA00011073"/>
    </source>
</evidence>
<evidence type="ECO:0000259" key="6">
    <source>
        <dbReference type="Pfam" id="PF00082"/>
    </source>
</evidence>